<evidence type="ECO:0000256" key="1">
    <source>
        <dbReference type="SAM" id="Phobius"/>
    </source>
</evidence>
<protein>
    <submittedName>
        <fullName evidence="2">CDP-alcohol phosphatidyltransferase-like enzyme</fullName>
    </submittedName>
</protein>
<sequence length="417" mass="46564">MQAVIAIPPFAALIGKQKTTELLMHPVAGVPLLKRIVLTASRAAASEILLVCPAALSDAFPRDFLQEVFRYRSGIRVIQFDKFNPLDTSSWAKLEVHLNDQFLWIPWNWVTTKQFLKSLPLVTMTSVDWAKPAHISLHEVSNDSTRLLPSPDTEGVRVTSPETIARAERFLVAHSGKVLDGIHTTFNRRLCRPFVRLLSHTSITPNAVTFGGVLISVLSAIAFAHGGYLYTVLAALLFYIAGLFDEMDGMLARIKFAESPRGTWLEGFADGLSYLLLFGGITIGLTHRYGRPAALMGILLLVGTILALVATSLQRRRATTADRPNEYLGRMYQLLDMDSGNWISRVVRQLQAFVRRGILVHYVFIFTLIGALPLIFFLATLGAHITWIVTLYFNRRFFAQSFYARATPTVNTIKETL</sequence>
<dbReference type="InterPro" id="IPR000462">
    <property type="entry name" value="CDP-OH_P_trans"/>
</dbReference>
<accession>A0A4Q7YF31</accession>
<dbReference type="GO" id="GO:0016020">
    <property type="term" value="C:membrane"/>
    <property type="evidence" value="ECO:0007669"/>
    <property type="project" value="InterPro"/>
</dbReference>
<dbReference type="Pfam" id="PF01066">
    <property type="entry name" value="CDP-OH_P_transf"/>
    <property type="match status" value="1"/>
</dbReference>
<proteinExistence type="predicted"/>
<keyword evidence="1" id="KW-0812">Transmembrane</keyword>
<comment type="caution">
    <text evidence="2">The sequence shown here is derived from an EMBL/GenBank/DDBJ whole genome shotgun (WGS) entry which is preliminary data.</text>
</comment>
<feature type="transmembrane region" description="Helical" evidence="1">
    <location>
        <begin position="227"/>
        <end position="244"/>
    </location>
</feature>
<feature type="transmembrane region" description="Helical" evidence="1">
    <location>
        <begin position="293"/>
        <end position="313"/>
    </location>
</feature>
<evidence type="ECO:0000313" key="3">
    <source>
        <dbReference type="Proteomes" id="UP000292958"/>
    </source>
</evidence>
<dbReference type="EMBL" id="SHKW01000002">
    <property type="protein sequence ID" value="RZU35598.1"/>
    <property type="molecule type" value="Genomic_DNA"/>
</dbReference>
<organism evidence="2 3">
    <name type="scientific">Edaphobacter modestus</name>
    <dbReference type="NCBI Taxonomy" id="388466"/>
    <lineage>
        <taxon>Bacteria</taxon>
        <taxon>Pseudomonadati</taxon>
        <taxon>Acidobacteriota</taxon>
        <taxon>Terriglobia</taxon>
        <taxon>Terriglobales</taxon>
        <taxon>Acidobacteriaceae</taxon>
        <taxon>Edaphobacter</taxon>
    </lineage>
</organism>
<gene>
    <name evidence="2" type="ORF">BDD14_5675</name>
</gene>
<dbReference type="Gene3D" id="1.20.120.1760">
    <property type="match status" value="1"/>
</dbReference>
<dbReference type="OrthoDB" id="9785831at2"/>
<keyword evidence="1" id="KW-0472">Membrane</keyword>
<dbReference type="InterPro" id="IPR043130">
    <property type="entry name" value="CDP-OH_PTrfase_TM_dom"/>
</dbReference>
<feature type="transmembrane region" description="Helical" evidence="1">
    <location>
        <begin position="264"/>
        <end position="287"/>
    </location>
</feature>
<keyword evidence="1" id="KW-1133">Transmembrane helix</keyword>
<feature type="transmembrane region" description="Helical" evidence="1">
    <location>
        <begin position="358"/>
        <end position="389"/>
    </location>
</feature>
<dbReference type="Proteomes" id="UP000292958">
    <property type="component" value="Unassembled WGS sequence"/>
</dbReference>
<dbReference type="GO" id="GO:0016780">
    <property type="term" value="F:phosphotransferase activity, for other substituted phosphate groups"/>
    <property type="evidence" value="ECO:0007669"/>
    <property type="project" value="InterPro"/>
</dbReference>
<dbReference type="RefSeq" id="WP_130423975.1">
    <property type="nucleotide sequence ID" value="NZ_SHKW01000002.1"/>
</dbReference>
<keyword evidence="2" id="KW-0808">Transferase</keyword>
<keyword evidence="3" id="KW-1185">Reference proteome</keyword>
<dbReference type="GO" id="GO:0008654">
    <property type="term" value="P:phospholipid biosynthetic process"/>
    <property type="evidence" value="ECO:0007669"/>
    <property type="project" value="InterPro"/>
</dbReference>
<name>A0A4Q7YF31_9BACT</name>
<dbReference type="AlphaFoldDB" id="A0A4Q7YF31"/>
<evidence type="ECO:0000313" key="2">
    <source>
        <dbReference type="EMBL" id="RZU35598.1"/>
    </source>
</evidence>
<reference evidence="2 3" key="1">
    <citation type="submission" date="2019-02" db="EMBL/GenBank/DDBJ databases">
        <title>Genomic Encyclopedia of Archaeal and Bacterial Type Strains, Phase II (KMG-II): from individual species to whole genera.</title>
        <authorList>
            <person name="Goeker M."/>
        </authorList>
    </citation>
    <scope>NUCLEOTIDE SEQUENCE [LARGE SCALE GENOMIC DNA]</scope>
    <source>
        <strain evidence="2 3">DSM 18101</strain>
    </source>
</reference>